<dbReference type="GO" id="GO:0030246">
    <property type="term" value="F:carbohydrate binding"/>
    <property type="evidence" value="ECO:0007669"/>
    <property type="project" value="UniProtKB-KW"/>
</dbReference>
<protein>
    <submittedName>
        <fullName evidence="3">D-mannose binding lectin</fullName>
    </submittedName>
</protein>
<keyword evidence="1" id="KW-0732">Signal</keyword>
<dbReference type="EMBL" id="FMZO01000005">
    <property type="protein sequence ID" value="SDD04875.1"/>
    <property type="molecule type" value="Genomic_DNA"/>
</dbReference>
<dbReference type="InterPro" id="IPR001480">
    <property type="entry name" value="Bulb-type_lectin_dom"/>
</dbReference>
<dbReference type="Gene3D" id="2.90.10.30">
    <property type="match status" value="1"/>
</dbReference>
<reference evidence="4" key="1">
    <citation type="submission" date="2016-10" db="EMBL/GenBank/DDBJ databases">
        <authorList>
            <person name="Varghese N."/>
            <person name="Submissions S."/>
        </authorList>
    </citation>
    <scope>NUCLEOTIDE SEQUENCE [LARGE SCALE GENOMIC DNA]</scope>
    <source>
        <strain evidence="4">DSM 25811 / CCM 8410 / LMG 26954 / E90</strain>
    </source>
</reference>
<proteinExistence type="predicted"/>
<dbReference type="OrthoDB" id="626541at2"/>
<feature type="domain" description="Bulb-type lectin" evidence="2">
    <location>
        <begin position="36"/>
        <end position="168"/>
    </location>
</feature>
<keyword evidence="4" id="KW-1185">Reference proteome</keyword>
<dbReference type="Proteomes" id="UP000198757">
    <property type="component" value="Unassembled WGS sequence"/>
</dbReference>
<sequence>MKTKNGILILLLLISVNTIAQQTTRPTIRVPNSLPRGSFAGGTTFNKDQKYYSEDNRYFLQMQSDGNLVVYKVTGPNKFKAIWYTHTNGKAIQKCIFQNDGNLVLYDYNGKAQWDAWTDQKNKDNAGLKKFLPRGDKFYASGNILTLQTDGNLVIYAGGIARWNAGTYEKN</sequence>
<dbReference type="PROSITE" id="PS50927">
    <property type="entry name" value="BULB_LECTIN"/>
    <property type="match status" value="1"/>
</dbReference>
<dbReference type="AlphaFoldDB" id="A0A1G6RLL8"/>
<dbReference type="InterPro" id="IPR036426">
    <property type="entry name" value="Bulb-type_lectin_dom_sf"/>
</dbReference>
<feature type="chain" id="PRO_5011660520" evidence="1">
    <location>
        <begin position="21"/>
        <end position="171"/>
    </location>
</feature>
<dbReference type="RefSeq" id="WP_090390272.1">
    <property type="nucleotide sequence ID" value="NZ_FMZO01000005.1"/>
</dbReference>
<accession>A0A1G6RLL8</accession>
<evidence type="ECO:0000313" key="3">
    <source>
        <dbReference type="EMBL" id="SDD04875.1"/>
    </source>
</evidence>
<gene>
    <name evidence="3" type="ORF">SAMN04487894_105308</name>
</gene>
<organism evidence="3 4">
    <name type="scientific">Niabella drilacis (strain DSM 25811 / CCM 8410 / CCUG 62505 / LMG 26954 / E90)</name>
    <dbReference type="NCBI Taxonomy" id="1285928"/>
    <lineage>
        <taxon>Bacteria</taxon>
        <taxon>Pseudomonadati</taxon>
        <taxon>Bacteroidota</taxon>
        <taxon>Chitinophagia</taxon>
        <taxon>Chitinophagales</taxon>
        <taxon>Chitinophagaceae</taxon>
        <taxon>Niabella</taxon>
    </lineage>
</organism>
<evidence type="ECO:0000313" key="4">
    <source>
        <dbReference type="Proteomes" id="UP000198757"/>
    </source>
</evidence>
<evidence type="ECO:0000256" key="1">
    <source>
        <dbReference type="SAM" id="SignalP"/>
    </source>
</evidence>
<evidence type="ECO:0000259" key="2">
    <source>
        <dbReference type="PROSITE" id="PS50927"/>
    </source>
</evidence>
<dbReference type="STRING" id="1285928.SAMN04487894_105308"/>
<feature type="signal peptide" evidence="1">
    <location>
        <begin position="1"/>
        <end position="20"/>
    </location>
</feature>
<name>A0A1G6RLL8_NIADE</name>
<dbReference type="Gene3D" id="2.90.10.10">
    <property type="entry name" value="Bulb-type lectin domain"/>
    <property type="match status" value="1"/>
</dbReference>
<keyword evidence="3" id="KW-0430">Lectin</keyword>
<dbReference type="SUPFAM" id="SSF51110">
    <property type="entry name" value="alpha-D-mannose-specific plant lectins"/>
    <property type="match status" value="1"/>
</dbReference>